<proteinExistence type="predicted"/>
<keyword evidence="2" id="KW-0614">Plasmid</keyword>
<sequence length="251" mass="28132">MAQLSALPPPPLRPVSPLWTFRGLKRPQHVSAVQGRDVPATKLFAASVKNFCVCPRTTAPCRGSRCPIGKVHCGEKPRRSGRQKGLSPLRGSNRSARRPDSAEGDVFMTVSSTISVFCRDGVFRTVYCHLHGEPTWNGRILHTHYATGQQAEALVEHGDIRCLGPRCDKPAGHTLQNPVDGVTAYYGRDSGFRMDSEAREYRSFREAIATESTEEVRFHYVFIDGYWKVMYRTPEGWKMKALALALRRCPE</sequence>
<evidence type="ECO:0000256" key="1">
    <source>
        <dbReference type="SAM" id="MobiDB-lite"/>
    </source>
</evidence>
<dbReference type="AlphaFoldDB" id="A0A410J969"/>
<protein>
    <recommendedName>
        <fullName evidence="3">Post-segregation killing protein PndC</fullName>
    </recommendedName>
</protein>
<geneLocation type="plasmid" evidence="2">
    <name>R805a</name>
</geneLocation>
<accession>A0A410J969</accession>
<reference evidence="2" key="1">
    <citation type="submission" date="2018-10" db="EMBL/GenBank/DDBJ databases">
        <title>Complete sequence of 1970s I-complex plasmid R805a.</title>
        <authorList>
            <person name="Richardson I.A."/>
            <person name="Moran R.A."/>
            <person name="Hall R.M."/>
        </authorList>
    </citation>
    <scope>NUCLEOTIDE SEQUENCE</scope>
    <source>
        <strain evidence="2">H-185</strain>
        <plasmid evidence="2">R805a</plasmid>
    </source>
</reference>
<dbReference type="EMBL" id="MK088173">
    <property type="protein sequence ID" value="QAR17244.1"/>
    <property type="molecule type" value="Genomic_DNA"/>
</dbReference>
<feature type="region of interest" description="Disordered" evidence="1">
    <location>
        <begin position="74"/>
        <end position="102"/>
    </location>
</feature>
<evidence type="ECO:0008006" key="3">
    <source>
        <dbReference type="Google" id="ProtNLM"/>
    </source>
</evidence>
<organism evidence="2">
    <name type="scientific">Salmonella enterica I</name>
    <dbReference type="NCBI Taxonomy" id="59201"/>
    <lineage>
        <taxon>Bacteria</taxon>
        <taxon>Pseudomonadati</taxon>
        <taxon>Pseudomonadota</taxon>
        <taxon>Gammaproteobacteria</taxon>
        <taxon>Enterobacterales</taxon>
        <taxon>Enterobacteriaceae</taxon>
        <taxon>Salmonella</taxon>
    </lineage>
</organism>
<evidence type="ECO:0000313" key="2">
    <source>
        <dbReference type="EMBL" id="QAR17244.1"/>
    </source>
</evidence>
<name>A0A410J969_SALET</name>